<dbReference type="KEGG" id="atq:GH723_14200"/>
<evidence type="ECO:0000256" key="1">
    <source>
        <dbReference type="SAM" id="MobiDB-lite"/>
    </source>
</evidence>
<proteinExistence type="predicted"/>
<reference evidence="2 3" key="1">
    <citation type="submission" date="2019-11" db="EMBL/GenBank/DDBJ databases">
        <authorList>
            <person name="He Y."/>
        </authorList>
    </citation>
    <scope>NUCLEOTIDE SEQUENCE [LARGE SCALE GENOMIC DNA]</scope>
    <source>
        <strain evidence="2 3">SCSIO 58843</strain>
    </source>
</reference>
<dbReference type="EMBL" id="CP045851">
    <property type="protein sequence ID" value="QGG96159.1"/>
    <property type="molecule type" value="Genomic_DNA"/>
</dbReference>
<accession>A0A5Q2RH49</accession>
<evidence type="ECO:0008006" key="4">
    <source>
        <dbReference type="Google" id="ProtNLM"/>
    </source>
</evidence>
<dbReference type="Gene3D" id="3.30.420.60">
    <property type="entry name" value="eRF1 domain 2"/>
    <property type="match status" value="1"/>
</dbReference>
<dbReference type="AlphaFoldDB" id="A0A5Q2RH49"/>
<dbReference type="InterPro" id="IPR040701">
    <property type="entry name" value="Bact_RF_family2"/>
</dbReference>
<feature type="region of interest" description="Disordered" evidence="1">
    <location>
        <begin position="131"/>
        <end position="161"/>
    </location>
</feature>
<dbReference type="Proteomes" id="UP000334019">
    <property type="component" value="Chromosome"/>
</dbReference>
<keyword evidence="3" id="KW-1185">Reference proteome</keyword>
<dbReference type="InterPro" id="IPR042226">
    <property type="entry name" value="eFR1_2_sf"/>
</dbReference>
<protein>
    <recommendedName>
        <fullName evidence="4">Peptide chain release factor 2</fullName>
    </recommendedName>
</protein>
<gene>
    <name evidence="2" type="ORF">GH723_14200</name>
</gene>
<evidence type="ECO:0000313" key="3">
    <source>
        <dbReference type="Proteomes" id="UP000334019"/>
    </source>
</evidence>
<sequence>MEPTDTIAATGPFVSLTLPIEADAADAEDRMGIRWSNARRQLAEDGAPEDLLDRIEPIVTGAARQHAAAIHLVAPSDGPVLVHLGHDDDVTEQARTGPVPALLPLMRARDEDVAHLVVVVDREGADIWVRDSRGDTTGQDPDAEVDGDTEHIHRGQPGGWSQRRFQQRAENTWEKNAAGVAAEVDQVARRAGARLVVATGDVRALGFLEEHLSEETKGILTVVDTGGRSDDDAVERASAEADRLVADLAARRTVDALERFGAATGEDLAVEGASDTLRTLSEGRVAVLLVHDHGAEERTAFASVDGSVAATERSVIEDLGLEVVEGRLVDVAVRTALATGAEVVVVPAHGARVPREGIGGVLRG</sequence>
<dbReference type="RefSeq" id="WP_153760265.1">
    <property type="nucleotide sequence ID" value="NZ_CP045851.1"/>
</dbReference>
<evidence type="ECO:0000313" key="2">
    <source>
        <dbReference type="EMBL" id="QGG96159.1"/>
    </source>
</evidence>
<name>A0A5Q2RH49_9ACTN</name>
<organism evidence="2 3">
    <name type="scientific">Actinomarinicola tropica</name>
    <dbReference type="NCBI Taxonomy" id="2789776"/>
    <lineage>
        <taxon>Bacteria</taxon>
        <taxon>Bacillati</taxon>
        <taxon>Actinomycetota</taxon>
        <taxon>Acidimicrobiia</taxon>
        <taxon>Acidimicrobiales</taxon>
        <taxon>Iamiaceae</taxon>
        <taxon>Actinomarinicola</taxon>
    </lineage>
</organism>
<dbReference type="Pfam" id="PF18844">
    <property type="entry name" value="baeRF_family2"/>
    <property type="match status" value="1"/>
</dbReference>
<dbReference type="SUPFAM" id="SSF53137">
    <property type="entry name" value="Translational machinery components"/>
    <property type="match status" value="1"/>
</dbReference>